<reference evidence="2" key="1">
    <citation type="journal article" date="2019" name="Int. J. Syst. Evol. Microbiol.">
        <title>The Global Catalogue of Microorganisms (GCM) 10K type strain sequencing project: providing services to taxonomists for standard genome sequencing and annotation.</title>
        <authorList>
            <consortium name="The Broad Institute Genomics Platform"/>
            <consortium name="The Broad Institute Genome Sequencing Center for Infectious Disease"/>
            <person name="Wu L."/>
            <person name="Ma J."/>
        </authorList>
    </citation>
    <scope>NUCLEOTIDE SEQUENCE [LARGE SCALE GENOMIC DNA]</scope>
    <source>
        <strain evidence="2">JCM 18514</strain>
    </source>
</reference>
<keyword evidence="2" id="KW-1185">Reference proteome</keyword>
<organism evidence="1 2">
    <name type="scientific">Arthrobacter gyeryongensis</name>
    <dbReference type="NCBI Taxonomy" id="1650592"/>
    <lineage>
        <taxon>Bacteria</taxon>
        <taxon>Bacillati</taxon>
        <taxon>Actinomycetota</taxon>
        <taxon>Actinomycetes</taxon>
        <taxon>Micrococcales</taxon>
        <taxon>Micrococcaceae</taxon>
        <taxon>Arthrobacter</taxon>
    </lineage>
</organism>
<dbReference type="EMBL" id="BAABKK010000032">
    <property type="protein sequence ID" value="GAA5200786.1"/>
    <property type="molecule type" value="Genomic_DNA"/>
</dbReference>
<evidence type="ECO:0000313" key="1">
    <source>
        <dbReference type="EMBL" id="GAA5200786.1"/>
    </source>
</evidence>
<name>A0ABP9SUA1_9MICC</name>
<sequence length="153" mass="16516">MLLFRAQGAEQRTSGAEDATAGWVCRGRQISPEADLLLLAGCPGIRQRHGGQESLRVGMPGIPEQFLPGSLFHDLAERSMIRLMQRLNKAILLRRIRNHAVARSDRASAVSLFGAVLGDGLAAVASTVDCSWVNGGARFMIQGVISGLFVYQK</sequence>
<accession>A0ABP9SUA1</accession>
<evidence type="ECO:0000313" key="2">
    <source>
        <dbReference type="Proteomes" id="UP001500200"/>
    </source>
</evidence>
<protein>
    <submittedName>
        <fullName evidence="1">Uncharacterized protein</fullName>
    </submittedName>
</protein>
<proteinExistence type="predicted"/>
<dbReference type="Proteomes" id="UP001500200">
    <property type="component" value="Unassembled WGS sequence"/>
</dbReference>
<comment type="caution">
    <text evidence="1">The sequence shown here is derived from an EMBL/GenBank/DDBJ whole genome shotgun (WGS) entry which is preliminary data.</text>
</comment>
<gene>
    <name evidence="1" type="ORF">GCM10023346_43700</name>
</gene>